<feature type="compositionally biased region" description="Basic and acidic residues" evidence="5">
    <location>
        <begin position="771"/>
        <end position="798"/>
    </location>
</feature>
<feature type="binding site" evidence="3">
    <location>
        <begin position="136"/>
        <end position="143"/>
    </location>
    <ligand>
        <name>ATP</name>
        <dbReference type="ChEBI" id="CHEBI:30616"/>
    </ligand>
</feature>
<dbReference type="InterPro" id="IPR001752">
    <property type="entry name" value="Kinesin_motor_dom"/>
</dbReference>
<keyword evidence="3" id="KW-0547">Nucleotide-binding</keyword>
<dbReference type="GO" id="GO:0016887">
    <property type="term" value="F:ATP hydrolysis activity"/>
    <property type="evidence" value="ECO:0007669"/>
    <property type="project" value="TreeGrafter"/>
</dbReference>
<proteinExistence type="inferred from homology"/>
<dbReference type="OrthoDB" id="3176171at2759"/>
<keyword evidence="3" id="KW-0067">ATP-binding</keyword>
<dbReference type="PANTHER" id="PTHR24115">
    <property type="entry name" value="KINESIN-RELATED"/>
    <property type="match status" value="1"/>
</dbReference>
<dbReference type="SMART" id="SM00129">
    <property type="entry name" value="KISc"/>
    <property type="match status" value="1"/>
</dbReference>
<dbReference type="GO" id="GO:0003777">
    <property type="term" value="F:microtubule motor activity"/>
    <property type="evidence" value="ECO:0007669"/>
    <property type="project" value="InterPro"/>
</dbReference>
<feature type="domain" description="Kinesin motor" evidence="6">
    <location>
        <begin position="55"/>
        <end position="406"/>
    </location>
</feature>
<dbReference type="GO" id="GO:0007018">
    <property type="term" value="P:microtubule-based movement"/>
    <property type="evidence" value="ECO:0007669"/>
    <property type="project" value="InterPro"/>
</dbReference>
<evidence type="ECO:0000256" key="4">
    <source>
        <dbReference type="SAM" id="Coils"/>
    </source>
</evidence>
<dbReference type="InterPro" id="IPR027417">
    <property type="entry name" value="P-loop_NTPase"/>
</dbReference>
<name>A0A843UXK6_COLES</name>
<keyword evidence="2 3" id="KW-0505">Motor protein</keyword>
<evidence type="ECO:0000313" key="7">
    <source>
        <dbReference type="EMBL" id="MQL86360.1"/>
    </source>
</evidence>
<accession>A0A843UXK6</accession>
<feature type="compositionally biased region" description="Low complexity" evidence="5">
    <location>
        <begin position="36"/>
        <end position="45"/>
    </location>
</feature>
<dbReference type="Proteomes" id="UP000652761">
    <property type="component" value="Unassembled WGS sequence"/>
</dbReference>
<dbReference type="GO" id="GO:0005871">
    <property type="term" value="C:kinesin complex"/>
    <property type="evidence" value="ECO:0007669"/>
    <property type="project" value="TreeGrafter"/>
</dbReference>
<feature type="region of interest" description="Disordered" evidence="5">
    <location>
        <begin position="766"/>
        <end position="802"/>
    </location>
</feature>
<keyword evidence="8" id="KW-1185">Reference proteome</keyword>
<dbReference type="Pfam" id="PF00225">
    <property type="entry name" value="Kinesin"/>
    <property type="match status" value="2"/>
</dbReference>
<feature type="region of interest" description="Disordered" evidence="5">
    <location>
        <begin position="1"/>
        <end position="53"/>
    </location>
</feature>
<evidence type="ECO:0000256" key="1">
    <source>
        <dbReference type="ARBA" id="ARBA00022701"/>
    </source>
</evidence>
<dbReference type="PRINTS" id="PR00380">
    <property type="entry name" value="KINESINHEAVY"/>
</dbReference>
<dbReference type="InterPro" id="IPR027640">
    <property type="entry name" value="Kinesin-like_fam"/>
</dbReference>
<dbReference type="EMBL" id="NMUH01000895">
    <property type="protein sequence ID" value="MQL86360.1"/>
    <property type="molecule type" value="Genomic_DNA"/>
</dbReference>
<evidence type="ECO:0000256" key="5">
    <source>
        <dbReference type="SAM" id="MobiDB-lite"/>
    </source>
</evidence>
<evidence type="ECO:0000313" key="8">
    <source>
        <dbReference type="Proteomes" id="UP000652761"/>
    </source>
</evidence>
<dbReference type="PANTHER" id="PTHR24115:SF416">
    <property type="entry name" value="KINESIN-LIKE PROTEIN KIN-10A"/>
    <property type="match status" value="1"/>
</dbReference>
<feature type="compositionally biased region" description="Acidic residues" evidence="5">
    <location>
        <begin position="629"/>
        <end position="652"/>
    </location>
</feature>
<protein>
    <recommendedName>
        <fullName evidence="6">Kinesin motor domain-containing protein</fullName>
    </recommendedName>
</protein>
<keyword evidence="4" id="KW-0175">Coiled coil</keyword>
<feature type="coiled-coil region" evidence="4">
    <location>
        <begin position="438"/>
        <end position="528"/>
    </location>
</feature>
<keyword evidence="1" id="KW-0493">Microtubule</keyword>
<dbReference type="Gene3D" id="3.40.850.10">
    <property type="entry name" value="Kinesin motor domain"/>
    <property type="match status" value="1"/>
</dbReference>
<evidence type="ECO:0000259" key="6">
    <source>
        <dbReference type="PROSITE" id="PS50067"/>
    </source>
</evidence>
<dbReference type="GO" id="GO:0005524">
    <property type="term" value="F:ATP binding"/>
    <property type="evidence" value="ECO:0007669"/>
    <property type="project" value="UniProtKB-UniRule"/>
</dbReference>
<feature type="region of interest" description="Disordered" evidence="5">
    <location>
        <begin position="710"/>
        <end position="742"/>
    </location>
</feature>
<organism evidence="7 8">
    <name type="scientific">Colocasia esculenta</name>
    <name type="common">Wild taro</name>
    <name type="synonym">Arum esculentum</name>
    <dbReference type="NCBI Taxonomy" id="4460"/>
    <lineage>
        <taxon>Eukaryota</taxon>
        <taxon>Viridiplantae</taxon>
        <taxon>Streptophyta</taxon>
        <taxon>Embryophyta</taxon>
        <taxon>Tracheophyta</taxon>
        <taxon>Spermatophyta</taxon>
        <taxon>Magnoliopsida</taxon>
        <taxon>Liliopsida</taxon>
        <taxon>Araceae</taxon>
        <taxon>Aroideae</taxon>
        <taxon>Colocasieae</taxon>
        <taxon>Colocasia</taxon>
    </lineage>
</organism>
<comment type="similarity">
    <text evidence="3">Belongs to the TRAFAC class myosin-kinesin ATPase superfamily. Kinesin family.</text>
</comment>
<reference evidence="7" key="1">
    <citation type="submission" date="2017-07" db="EMBL/GenBank/DDBJ databases">
        <title>Taro Niue Genome Assembly and Annotation.</title>
        <authorList>
            <person name="Atibalentja N."/>
            <person name="Keating K."/>
            <person name="Fields C.J."/>
        </authorList>
    </citation>
    <scope>NUCLEOTIDE SEQUENCE</scope>
    <source>
        <strain evidence="7">Niue_2</strain>
        <tissue evidence="7">Leaf</tissue>
    </source>
</reference>
<gene>
    <name evidence="7" type="ORF">Taro_018897</name>
</gene>
<dbReference type="AlphaFoldDB" id="A0A843UXK6"/>
<sequence length="952" mass="105863">MAPTPSPRPGKEHATPSKTPHSKHRLHFPGGKTPNAAAPSPLPSLRENSVPTEHPVEVIGRIRDYPDRKEKPPSALEIVEDGRSVRVRTDIGYRDFTLDGVSVSADEDLERFYSRFVETRVRGVRVGAKCTIMMYGPTGAGKSHTMFGCPKQPGIVYRALRDILGEGGEENSAGADNGGFGVGLFVQVAVLEIYNEEIYDLLSGYTGAGANGGLPKGSTPKVRLEIMGKKAKNATYISGNEAGKISKEVAKVEKRRIVKSTLCNERSSRSHCLIILDVPSVGGRLMLVDMAGSENIEQAGQTGLEAKMQVCFFFFFVRPYLVLKQFHKLQTAKINQGNTALKRVVESIANGDSHVPFRDSKLTMLLQDSFEDDKSKILMILCASPDPVEMHKTLSTLEYGAKAKCIVRAAHMPTPCKTNSEESSVVLSSRIVAMNQFIFKLQMENKLKEKEREEAQKELIRKEEEVNELRAKLKLMEVSAVKEEEIKSKVDERTVFLRLELEKMEKRMQQQQEELETLRHRLVEMESEKGKIADDEKLGEEALQDISARFVNRLSALCADHDAGMEKSMELDLGDSIVIHDVKEVRDDDSHRVPNLVNSPCGLVVEEESDTVLMSSRFPEKVFLSTVFEGEEGEEELEGGKQEEEEEEEEVEKEVIEENNDRYGSTRNLNFDAKDMDNTADAASARRTRIQNIFRLCGNYRELAHQVEIPTPTKRKPYGENPSLSPLPQGQESGMTRLQSKDPKAVLLPDSSIVTKSPVAGLLSPLSAQHLADEQRSTETKSPKRRAFSDKENSRPGNEDEGLDDIYVKWEASRDFNVSVGNLKKLEVLKNSTLADLRKSIETHLSEQQNGKQDFTFLLLGDPTGAPVAKEKEATIQVGRLPICNNQLGGHLACLRPSKTTNQQPSKLLPFSPLENKLLVAGVNSPSKMSRQVEGISPDMSENMSFLTGFRV</sequence>
<dbReference type="InterPro" id="IPR036961">
    <property type="entry name" value="Kinesin_motor_dom_sf"/>
</dbReference>
<feature type="compositionally biased region" description="Polar residues" evidence="5">
    <location>
        <begin position="722"/>
        <end position="738"/>
    </location>
</feature>
<dbReference type="SUPFAM" id="SSF52540">
    <property type="entry name" value="P-loop containing nucleoside triphosphate hydrolases"/>
    <property type="match status" value="1"/>
</dbReference>
<dbReference type="GO" id="GO:0005874">
    <property type="term" value="C:microtubule"/>
    <property type="evidence" value="ECO:0007669"/>
    <property type="project" value="UniProtKB-KW"/>
</dbReference>
<comment type="caution">
    <text evidence="7">The sequence shown here is derived from an EMBL/GenBank/DDBJ whole genome shotgun (WGS) entry which is preliminary data.</text>
</comment>
<evidence type="ECO:0000256" key="2">
    <source>
        <dbReference type="ARBA" id="ARBA00023175"/>
    </source>
</evidence>
<dbReference type="GO" id="GO:0008017">
    <property type="term" value="F:microtubule binding"/>
    <property type="evidence" value="ECO:0007669"/>
    <property type="project" value="InterPro"/>
</dbReference>
<feature type="region of interest" description="Disordered" evidence="5">
    <location>
        <begin position="629"/>
        <end position="670"/>
    </location>
</feature>
<dbReference type="PROSITE" id="PS50067">
    <property type="entry name" value="KINESIN_MOTOR_2"/>
    <property type="match status" value="1"/>
</dbReference>
<evidence type="ECO:0000256" key="3">
    <source>
        <dbReference type="PROSITE-ProRule" id="PRU00283"/>
    </source>
</evidence>